<dbReference type="Gene3D" id="1.25.40.290">
    <property type="entry name" value="ARM repeat domains"/>
    <property type="match status" value="1"/>
</dbReference>
<dbReference type="EMBL" id="CP020991">
    <property type="protein sequence ID" value="AUO19719.1"/>
    <property type="molecule type" value="Genomic_DNA"/>
</dbReference>
<dbReference type="OrthoDB" id="9797162at2"/>
<keyword evidence="2" id="KW-1185">Reference proteome</keyword>
<reference evidence="1 2" key="1">
    <citation type="submission" date="2017-04" db="EMBL/GenBank/DDBJ databases">
        <title>Monoglobus pectinilyticus 14 draft genome.</title>
        <authorList>
            <person name="Kim C."/>
            <person name="Rosendale D.I."/>
            <person name="Kelly W.J."/>
            <person name="Tannock G.W."/>
            <person name="Patchett M.L."/>
            <person name="Jordens J.Z."/>
        </authorList>
    </citation>
    <scope>NUCLEOTIDE SEQUENCE [LARGE SCALE GENOMIC DNA]</scope>
    <source>
        <strain evidence="1 2">14</strain>
    </source>
</reference>
<gene>
    <name evidence="1" type="ORF">B9O19_01561</name>
</gene>
<dbReference type="AlphaFoldDB" id="A0A2K9P4H9"/>
<evidence type="ECO:0000313" key="2">
    <source>
        <dbReference type="Proteomes" id="UP000235589"/>
    </source>
</evidence>
<accession>A0A2K9P4H9</accession>
<dbReference type="KEGG" id="mpec:B9O19_01561"/>
<protein>
    <submittedName>
        <fullName evidence="1">DNA alkylation repair enzyme</fullName>
    </submittedName>
</protein>
<dbReference type="Proteomes" id="UP000235589">
    <property type="component" value="Chromosome"/>
</dbReference>
<evidence type="ECO:0000313" key="1">
    <source>
        <dbReference type="EMBL" id="AUO19719.1"/>
    </source>
</evidence>
<dbReference type="Pfam" id="PF08713">
    <property type="entry name" value="DNA_alkylation"/>
    <property type="match status" value="1"/>
</dbReference>
<name>A0A2K9P4H9_9FIRM</name>
<dbReference type="InterPro" id="IPR014825">
    <property type="entry name" value="DNA_alkylation"/>
</dbReference>
<sequence length="368" mass="42409">MPELIKDKYYNYNSLSELAFRLKDVYPSFQADKFVSDVMDDDWDALELKARVRRISINLGKYLPSEYEQAIGVIDNVVASYPDGYNDYSLVYFPDFVEVYGQDERHWDLSISALERYTICSTSEFAVRPFIINNEERMMRQMALWAKHNNEHVRRLASEGCRPQLPWGQALTSFKNDPSPVIGILEQLKADPSLYVRKSVANNLNDISKTHPDLVVKITRDWYGKNEYTDWIVKHGCRTLLKKGNKDVLSVFGFADTDCIIVDGFELGAQSVSIGENMTFYFRIKAKSAVRVRLEYCIHYIKANGRRNRKIFQISETSLEKNQEKKYKKTHSFADLSTRRHNPGIHSITLIVNGAEAGTLDFDLLPAK</sequence>
<dbReference type="GeneID" id="98062955"/>
<dbReference type="SUPFAM" id="SSF48371">
    <property type="entry name" value="ARM repeat"/>
    <property type="match status" value="1"/>
</dbReference>
<proteinExistence type="predicted"/>
<dbReference type="InterPro" id="IPR016024">
    <property type="entry name" value="ARM-type_fold"/>
</dbReference>
<dbReference type="RefSeq" id="WP_102365900.1">
    <property type="nucleotide sequence ID" value="NZ_CP020991.1"/>
</dbReference>
<organism evidence="1 2">
    <name type="scientific">Monoglobus pectinilyticus</name>
    <dbReference type="NCBI Taxonomy" id="1981510"/>
    <lineage>
        <taxon>Bacteria</taxon>
        <taxon>Bacillati</taxon>
        <taxon>Bacillota</taxon>
        <taxon>Clostridia</taxon>
        <taxon>Monoglobales</taxon>
        <taxon>Monoglobaceae</taxon>
        <taxon>Monoglobus</taxon>
    </lineage>
</organism>